<reference evidence="4" key="1">
    <citation type="journal article" date="2014" name="Int. J. Syst. Evol. Microbiol.">
        <title>Complete genome sequence of Corynebacterium casei LMG S-19264T (=DSM 44701T), isolated from a smear-ripened cheese.</title>
        <authorList>
            <consortium name="US DOE Joint Genome Institute (JGI-PGF)"/>
            <person name="Walter F."/>
            <person name="Albersmeier A."/>
            <person name="Kalinowski J."/>
            <person name="Ruckert C."/>
        </authorList>
    </citation>
    <scope>NUCLEOTIDE SEQUENCE</scope>
    <source>
        <strain evidence="4">CGMCC 1.12777</strain>
    </source>
</reference>
<comment type="caution">
    <text evidence="4">The sequence shown here is derived from an EMBL/GenBank/DDBJ whole genome shotgun (WGS) entry which is preliminary data.</text>
</comment>
<organism evidence="4 5">
    <name type="scientific">Pullulanibacillus pueri</name>
    <dbReference type="NCBI Taxonomy" id="1437324"/>
    <lineage>
        <taxon>Bacteria</taxon>
        <taxon>Bacillati</taxon>
        <taxon>Bacillota</taxon>
        <taxon>Bacilli</taxon>
        <taxon>Bacillales</taxon>
        <taxon>Sporolactobacillaceae</taxon>
        <taxon>Pullulanibacillus</taxon>
    </lineage>
</organism>
<evidence type="ECO:0000259" key="3">
    <source>
        <dbReference type="Pfam" id="PF00857"/>
    </source>
</evidence>
<dbReference type="InterPro" id="IPR050272">
    <property type="entry name" value="Isochorismatase-like_hydrls"/>
</dbReference>
<accession>A0A8J2ZTV2</accession>
<dbReference type="EMBL" id="BMFV01000005">
    <property type="protein sequence ID" value="GGH77883.1"/>
    <property type="molecule type" value="Genomic_DNA"/>
</dbReference>
<sequence>MKQALLVIDAQQELIEGTDQEPSVINTTLLIQNINTVIEKAMQWDSLIVFVRDQDVAGGKGEGFQIHQEIKVPEVAQIFDKKGTNAFFETPLLGYLKDHAIEHLVIMGCKTEHCIDSAVRTATINGFDVTLVHDGHSTTDTAILPAESIINHHNDILHGHDNIYHFSMVRKAREEVFQPIHNDYR</sequence>
<gene>
    <name evidence="4" type="ORF">GCM10007096_10440</name>
</gene>
<dbReference type="Gene3D" id="3.40.50.850">
    <property type="entry name" value="Isochorismatase-like"/>
    <property type="match status" value="1"/>
</dbReference>
<proteinExistence type="inferred from homology"/>
<dbReference type="InterPro" id="IPR036380">
    <property type="entry name" value="Isochorismatase-like_sf"/>
</dbReference>
<dbReference type="SUPFAM" id="SSF52499">
    <property type="entry name" value="Isochorismatase-like hydrolases"/>
    <property type="match status" value="1"/>
</dbReference>
<dbReference type="PANTHER" id="PTHR43540">
    <property type="entry name" value="PEROXYUREIDOACRYLATE/UREIDOACRYLATE AMIDOHYDROLASE-RELATED"/>
    <property type="match status" value="1"/>
</dbReference>
<feature type="domain" description="Isochorismatase-like" evidence="3">
    <location>
        <begin position="4"/>
        <end position="140"/>
    </location>
</feature>
<dbReference type="PANTHER" id="PTHR43540:SF14">
    <property type="entry name" value="ISOCHORISMATASE"/>
    <property type="match status" value="1"/>
</dbReference>
<protein>
    <submittedName>
        <fullName evidence="4">Isochorismatase</fullName>
    </submittedName>
</protein>
<dbReference type="RefSeq" id="WP_188496339.1">
    <property type="nucleotide sequence ID" value="NZ_BMFV01000005.1"/>
</dbReference>
<evidence type="ECO:0000313" key="4">
    <source>
        <dbReference type="EMBL" id="GGH77883.1"/>
    </source>
</evidence>
<comment type="similarity">
    <text evidence="1">Belongs to the isochorismatase family.</text>
</comment>
<keyword evidence="5" id="KW-1185">Reference proteome</keyword>
<keyword evidence="2" id="KW-0378">Hydrolase</keyword>
<reference evidence="4" key="2">
    <citation type="submission" date="2020-09" db="EMBL/GenBank/DDBJ databases">
        <authorList>
            <person name="Sun Q."/>
            <person name="Zhou Y."/>
        </authorList>
    </citation>
    <scope>NUCLEOTIDE SEQUENCE</scope>
    <source>
        <strain evidence="4">CGMCC 1.12777</strain>
    </source>
</reference>
<evidence type="ECO:0000313" key="5">
    <source>
        <dbReference type="Proteomes" id="UP000656813"/>
    </source>
</evidence>
<dbReference type="AlphaFoldDB" id="A0A8J2ZTV2"/>
<dbReference type="Pfam" id="PF00857">
    <property type="entry name" value="Isochorismatase"/>
    <property type="match status" value="1"/>
</dbReference>
<evidence type="ECO:0000256" key="1">
    <source>
        <dbReference type="ARBA" id="ARBA00006336"/>
    </source>
</evidence>
<dbReference type="InterPro" id="IPR000868">
    <property type="entry name" value="Isochorismatase-like_dom"/>
</dbReference>
<dbReference type="GO" id="GO:0016787">
    <property type="term" value="F:hydrolase activity"/>
    <property type="evidence" value="ECO:0007669"/>
    <property type="project" value="UniProtKB-KW"/>
</dbReference>
<dbReference type="Proteomes" id="UP000656813">
    <property type="component" value="Unassembled WGS sequence"/>
</dbReference>
<evidence type="ECO:0000256" key="2">
    <source>
        <dbReference type="ARBA" id="ARBA00022801"/>
    </source>
</evidence>
<name>A0A8J2ZTV2_9BACL</name>